<protein>
    <recommendedName>
        <fullName evidence="4">DUF1109 domain-containing protein</fullName>
    </recommendedName>
</protein>
<evidence type="ECO:0000313" key="3">
    <source>
        <dbReference type="Proteomes" id="UP001331936"/>
    </source>
</evidence>
<feature type="transmembrane region" description="Helical" evidence="1">
    <location>
        <begin position="137"/>
        <end position="155"/>
    </location>
</feature>
<evidence type="ECO:0000256" key="1">
    <source>
        <dbReference type="SAM" id="Phobius"/>
    </source>
</evidence>
<proteinExistence type="predicted"/>
<keyword evidence="1" id="KW-0472">Membrane</keyword>
<gene>
    <name evidence="2" type="ORF">Q8814_12685</name>
</gene>
<feature type="transmembrane region" description="Helical" evidence="1">
    <location>
        <begin position="32"/>
        <end position="51"/>
    </location>
</feature>
<accession>A0ABU7JSE6</accession>
<keyword evidence="1" id="KW-0812">Transmembrane</keyword>
<keyword evidence="3" id="KW-1185">Reference proteome</keyword>
<dbReference type="Proteomes" id="UP001331936">
    <property type="component" value="Unassembled WGS sequence"/>
</dbReference>
<evidence type="ECO:0008006" key="4">
    <source>
        <dbReference type="Google" id="ProtNLM"/>
    </source>
</evidence>
<dbReference type="RefSeq" id="WP_330152377.1">
    <property type="nucleotide sequence ID" value="NZ_JAUZMZ010000062.1"/>
</dbReference>
<keyword evidence="1" id="KW-1133">Transmembrane helix</keyword>
<feature type="transmembrane region" description="Helical" evidence="1">
    <location>
        <begin position="71"/>
        <end position="92"/>
    </location>
</feature>
<sequence>MRVSEDLSAYRNEFARIEKKIAGEFDAGKRRWVLAGGVGLLIVGLLLPQTSSAWSWTVLAGWSGGDAPVSMPMRMFVTLTVVFGVLVPIAALTLRRWRLASAALLGSGLASFFGLFGYWSQAGMIVGTPHAPSPAMVLNWVVMMVMTSQWLPVVLSKSPTDPRPRPQLILQ</sequence>
<evidence type="ECO:0000313" key="2">
    <source>
        <dbReference type="EMBL" id="MEE2032960.1"/>
    </source>
</evidence>
<reference evidence="2 3" key="1">
    <citation type="submission" date="2023-08" db="EMBL/GenBank/DDBJ databases">
        <authorList>
            <person name="Girao M."/>
            <person name="Carvalho M.F."/>
        </authorList>
    </citation>
    <scope>NUCLEOTIDE SEQUENCE [LARGE SCALE GENOMIC DNA]</scope>
    <source>
        <strain evidence="2 3">CC-R104</strain>
    </source>
</reference>
<name>A0ABU7JSE6_9NOCA</name>
<organism evidence="2 3">
    <name type="scientific">Rhodococcus chondri</name>
    <dbReference type="NCBI Taxonomy" id="3065941"/>
    <lineage>
        <taxon>Bacteria</taxon>
        <taxon>Bacillati</taxon>
        <taxon>Actinomycetota</taxon>
        <taxon>Actinomycetes</taxon>
        <taxon>Mycobacteriales</taxon>
        <taxon>Nocardiaceae</taxon>
        <taxon>Rhodococcus</taxon>
    </lineage>
</organism>
<comment type="caution">
    <text evidence="2">The sequence shown here is derived from an EMBL/GenBank/DDBJ whole genome shotgun (WGS) entry which is preliminary data.</text>
</comment>
<feature type="transmembrane region" description="Helical" evidence="1">
    <location>
        <begin position="99"/>
        <end position="117"/>
    </location>
</feature>
<dbReference type="EMBL" id="JAUZMZ010000062">
    <property type="protein sequence ID" value="MEE2032960.1"/>
    <property type="molecule type" value="Genomic_DNA"/>
</dbReference>